<feature type="transmembrane region" description="Helical" evidence="7">
    <location>
        <begin position="299"/>
        <end position="316"/>
    </location>
</feature>
<comment type="similarity">
    <text evidence="2 7">Belongs to the MscS (TC 1.A.23) family.</text>
</comment>
<dbReference type="SUPFAM" id="SSF82689">
    <property type="entry name" value="Mechanosensitive channel protein MscS (YggB), C-terminal domain"/>
    <property type="match status" value="1"/>
</dbReference>
<dbReference type="PANTHER" id="PTHR30221:SF18">
    <property type="entry name" value="SLL0590 PROTEIN"/>
    <property type="match status" value="1"/>
</dbReference>
<dbReference type="EMBL" id="LXEQ01000062">
    <property type="protein sequence ID" value="OAT24661.1"/>
    <property type="molecule type" value="Genomic_DNA"/>
</dbReference>
<evidence type="ECO:0000256" key="6">
    <source>
        <dbReference type="ARBA" id="ARBA00023136"/>
    </source>
</evidence>
<dbReference type="InterPro" id="IPR010920">
    <property type="entry name" value="LSM_dom_sf"/>
</dbReference>
<keyword evidence="7" id="KW-0406">Ion transport</keyword>
<dbReference type="InterPro" id="IPR006685">
    <property type="entry name" value="MscS_channel_2nd"/>
</dbReference>
<evidence type="ECO:0000256" key="2">
    <source>
        <dbReference type="ARBA" id="ARBA00008017"/>
    </source>
</evidence>
<evidence type="ECO:0000256" key="5">
    <source>
        <dbReference type="ARBA" id="ARBA00022989"/>
    </source>
</evidence>
<dbReference type="Gene3D" id="3.30.70.100">
    <property type="match status" value="1"/>
</dbReference>
<protein>
    <recommendedName>
        <fullName evidence="7">Small-conductance mechanosensitive channel</fullName>
    </recommendedName>
</protein>
<organism evidence="10 11">
    <name type="scientific">Buttiauxella ferragutiae ATCC 51602</name>
    <dbReference type="NCBI Taxonomy" id="1354252"/>
    <lineage>
        <taxon>Bacteria</taxon>
        <taxon>Pseudomonadati</taxon>
        <taxon>Pseudomonadota</taxon>
        <taxon>Gammaproteobacteria</taxon>
        <taxon>Enterobacterales</taxon>
        <taxon>Enterobacteriaceae</taxon>
        <taxon>Buttiauxella</taxon>
    </lineage>
</organism>
<evidence type="ECO:0000259" key="8">
    <source>
        <dbReference type="Pfam" id="PF00924"/>
    </source>
</evidence>
<comment type="caution">
    <text evidence="7">Lacks conserved residue(s) required for the propagation of feature annotation.</text>
</comment>
<dbReference type="InterPro" id="IPR011066">
    <property type="entry name" value="MscS_channel_C_sf"/>
</dbReference>
<comment type="subunit">
    <text evidence="7">Homoheptamer.</text>
</comment>
<dbReference type="InterPro" id="IPR023408">
    <property type="entry name" value="MscS_beta-dom_sf"/>
</dbReference>
<keyword evidence="6 7" id="KW-0472">Membrane</keyword>
<dbReference type="Gene3D" id="2.30.30.60">
    <property type="match status" value="1"/>
</dbReference>
<keyword evidence="7" id="KW-0997">Cell inner membrane</keyword>
<keyword evidence="7" id="KW-0813">Transport</keyword>
<feature type="transmembrane region" description="Helical" evidence="7">
    <location>
        <begin position="198"/>
        <end position="219"/>
    </location>
</feature>
<evidence type="ECO:0000256" key="4">
    <source>
        <dbReference type="ARBA" id="ARBA00022692"/>
    </source>
</evidence>
<evidence type="ECO:0000256" key="7">
    <source>
        <dbReference type="RuleBase" id="RU369025"/>
    </source>
</evidence>
<comment type="caution">
    <text evidence="10">The sequence shown here is derived from an EMBL/GenBank/DDBJ whole genome shotgun (WGS) entry which is preliminary data.</text>
</comment>
<comment type="subcellular location">
    <subcellularLocation>
        <location evidence="7">Cell inner membrane</location>
        <topology evidence="7">Multi-pass membrane protein</topology>
    </subcellularLocation>
    <subcellularLocation>
        <location evidence="1">Cell membrane</location>
        <topology evidence="1">Multi-pass membrane protein</topology>
    </subcellularLocation>
</comment>
<feature type="domain" description="Mechanosensitive ion channel MscS C-terminal" evidence="9">
    <location>
        <begin position="418"/>
        <end position="500"/>
    </location>
</feature>
<dbReference type="InterPro" id="IPR045275">
    <property type="entry name" value="MscS_archaea/bacteria_type"/>
</dbReference>
<name>A0ABX2W2C9_9ENTR</name>
<feature type="domain" description="Mechanosensitive ion channel MscS" evidence="8">
    <location>
        <begin position="347"/>
        <end position="407"/>
    </location>
</feature>
<keyword evidence="7" id="KW-0407">Ion channel</keyword>
<evidence type="ECO:0000256" key="3">
    <source>
        <dbReference type="ARBA" id="ARBA00022475"/>
    </source>
</evidence>
<evidence type="ECO:0000313" key="10">
    <source>
        <dbReference type="EMBL" id="OAT24661.1"/>
    </source>
</evidence>
<comment type="function">
    <text evidence="7">Mechanosensitive channel that participates in the regulation of osmotic pressure changes within the cell, opening in response to stretch forces in the membrane lipid bilayer, without the need for other proteins. Contributes to normal resistance to hypoosmotic shock. Forms an ion channel of 1.0 nanosiemens conductance with a slight preference for anions.</text>
</comment>
<reference evidence="10 11" key="1">
    <citation type="submission" date="2016-04" db="EMBL/GenBank/DDBJ databases">
        <title>ATOL: Assembling a taxonomically balanced genome-scale reconstruction of the evolutionary history of the Enterobacteriaceae.</title>
        <authorList>
            <person name="Plunkett G.III."/>
            <person name="Neeno-Eckwall E.C."/>
            <person name="Glasner J.D."/>
            <person name="Perna N.T."/>
        </authorList>
    </citation>
    <scope>NUCLEOTIDE SEQUENCE [LARGE SCALE GENOMIC DNA]</scope>
    <source>
        <strain evidence="10 11">ATCC 51602</strain>
    </source>
</reference>
<keyword evidence="3" id="KW-1003">Cell membrane</keyword>
<accession>A0ABX2W2C9</accession>
<sequence>MGLCICLLLFTLQDAISAEPRQAPSPQEQARTLSLLNQPVVMLQAKFGLTTPEERVKRIVTILRSLDDKDLAQPVETHNVTRYRQPAVLFSVNGKPFMLLAQGDLDEGDDLTLAESAERVRLRLDTLRLSLSEQYSSRYLLSSSVKSLAGALVIVALIWFSLRSYAWLKRVYTVRRAQRKSIIPGELRAFLGPIEVRLYAVFLTTTILVAFYIWVSWVLRLFPWTRIWGMELGSYAIGLLQLMGLAALSALPGLVIVIVIFIITALVTRLLRLVLRRVETGQLHLPGLHPDTVGVTRKLISVVIWLFALSAAYPFLPGANSLAFKGISVFFGLMLTLGSAGLMNHAMSGLVLTYSRALRKGEVIRIADHEGVVSEVGMLATKILTRENYEVTVPNAVVVSGRIVNLSATLKGEGVNMTTSVTIGYDTPWRQVEAMLELAASRTPGINRDIPPLVRQLALQDWYVAYELQVRLKAGESLAGVRSTLHGHIQDVFNEFGVQIMSPNFISQPDQPVLVTKSNWFAPPAGEKEK</sequence>
<dbReference type="Pfam" id="PF21082">
    <property type="entry name" value="MS_channel_3rd"/>
    <property type="match status" value="1"/>
</dbReference>
<feature type="transmembrane region" description="Helical" evidence="7">
    <location>
        <begin position="322"/>
        <end position="343"/>
    </location>
</feature>
<proteinExistence type="inferred from homology"/>
<dbReference type="PANTHER" id="PTHR30221">
    <property type="entry name" value="SMALL-CONDUCTANCE MECHANOSENSITIVE CHANNEL"/>
    <property type="match status" value="1"/>
</dbReference>
<evidence type="ECO:0000313" key="11">
    <source>
        <dbReference type="Proteomes" id="UP000078407"/>
    </source>
</evidence>
<dbReference type="InterPro" id="IPR049278">
    <property type="entry name" value="MS_channel_C"/>
</dbReference>
<dbReference type="SUPFAM" id="SSF50182">
    <property type="entry name" value="Sm-like ribonucleoproteins"/>
    <property type="match status" value="1"/>
</dbReference>
<keyword evidence="5 7" id="KW-1133">Transmembrane helix</keyword>
<dbReference type="Pfam" id="PF00924">
    <property type="entry name" value="MS_channel_2nd"/>
    <property type="match status" value="1"/>
</dbReference>
<keyword evidence="4 7" id="KW-0812">Transmembrane</keyword>
<feature type="transmembrane region" description="Helical" evidence="7">
    <location>
        <begin position="148"/>
        <end position="168"/>
    </location>
</feature>
<keyword evidence="11" id="KW-1185">Reference proteome</keyword>
<evidence type="ECO:0000256" key="1">
    <source>
        <dbReference type="ARBA" id="ARBA00004651"/>
    </source>
</evidence>
<evidence type="ECO:0000259" key="9">
    <source>
        <dbReference type="Pfam" id="PF21082"/>
    </source>
</evidence>
<feature type="transmembrane region" description="Helical" evidence="7">
    <location>
        <begin position="239"/>
        <end position="267"/>
    </location>
</feature>
<dbReference type="Proteomes" id="UP000078407">
    <property type="component" value="Unassembled WGS sequence"/>
</dbReference>
<gene>
    <name evidence="10" type="ORF">M976_04430</name>
</gene>